<keyword evidence="3" id="KW-1185">Reference proteome</keyword>
<feature type="domain" description="Cupin type-2" evidence="1">
    <location>
        <begin position="87"/>
        <end position="150"/>
    </location>
</feature>
<dbReference type="InterPro" id="IPR013096">
    <property type="entry name" value="Cupin_2"/>
</dbReference>
<proteinExistence type="predicted"/>
<dbReference type="EMBL" id="PDNC01000038">
    <property type="protein sequence ID" value="PGH04467.1"/>
    <property type="molecule type" value="Genomic_DNA"/>
</dbReference>
<sequence length="171" mass="18477">MAEQSPQRFITTHDPSGASVFNASIPTTVPDVEYPGGLATVKTQYATEGFPTSLSGNADLQIYSNHLANPGGIVINNGTVMRTIVTKPGGESHMHRTMSVDTGVVIEGSLELLLDSGESRVLRKGDVFVQRATMHRWRNTSSTEPVTMVVFIQPCAPLEVSGKLLEEEHRA</sequence>
<accession>A0A2B7X6W3</accession>
<dbReference type="Proteomes" id="UP000224080">
    <property type="component" value="Unassembled WGS sequence"/>
</dbReference>
<dbReference type="InterPro" id="IPR011051">
    <property type="entry name" value="RmlC_Cupin_sf"/>
</dbReference>
<dbReference type="InterPro" id="IPR014710">
    <property type="entry name" value="RmlC-like_jellyroll"/>
</dbReference>
<dbReference type="PANTHER" id="PTHR36156">
    <property type="entry name" value="SLR2101 PROTEIN"/>
    <property type="match status" value="1"/>
</dbReference>
<dbReference type="InterPro" id="IPR047142">
    <property type="entry name" value="OryJ/VirC-like"/>
</dbReference>
<gene>
    <name evidence="2" type="ORF">GX51_03458</name>
</gene>
<evidence type="ECO:0000313" key="2">
    <source>
        <dbReference type="EMBL" id="PGH04467.1"/>
    </source>
</evidence>
<dbReference type="SUPFAM" id="SSF51182">
    <property type="entry name" value="RmlC-like cupins"/>
    <property type="match status" value="1"/>
</dbReference>
<dbReference type="Gene3D" id="2.60.120.10">
    <property type="entry name" value="Jelly Rolls"/>
    <property type="match status" value="1"/>
</dbReference>
<evidence type="ECO:0000259" key="1">
    <source>
        <dbReference type="Pfam" id="PF07883"/>
    </source>
</evidence>
<dbReference type="Pfam" id="PF07883">
    <property type="entry name" value="Cupin_2"/>
    <property type="match status" value="1"/>
</dbReference>
<evidence type="ECO:0000313" key="3">
    <source>
        <dbReference type="Proteomes" id="UP000224080"/>
    </source>
</evidence>
<dbReference type="OrthoDB" id="5840532at2759"/>
<comment type="caution">
    <text evidence="2">The sequence shown here is derived from an EMBL/GenBank/DDBJ whole genome shotgun (WGS) entry which is preliminary data.</text>
</comment>
<dbReference type="STRING" id="2060905.A0A2B7X6W3"/>
<name>A0A2B7X6W3_9EURO</name>
<organism evidence="2 3">
    <name type="scientific">Blastomyces parvus</name>
    <dbReference type="NCBI Taxonomy" id="2060905"/>
    <lineage>
        <taxon>Eukaryota</taxon>
        <taxon>Fungi</taxon>
        <taxon>Dikarya</taxon>
        <taxon>Ascomycota</taxon>
        <taxon>Pezizomycotina</taxon>
        <taxon>Eurotiomycetes</taxon>
        <taxon>Eurotiomycetidae</taxon>
        <taxon>Onygenales</taxon>
        <taxon>Ajellomycetaceae</taxon>
        <taxon>Blastomyces</taxon>
    </lineage>
</organism>
<dbReference type="AlphaFoldDB" id="A0A2B7X6W3"/>
<protein>
    <recommendedName>
        <fullName evidence="1">Cupin type-2 domain-containing protein</fullName>
    </recommendedName>
</protein>
<reference evidence="2 3" key="1">
    <citation type="submission" date="2017-10" db="EMBL/GenBank/DDBJ databases">
        <title>Comparative genomics in systemic dimorphic fungi from Ajellomycetaceae.</title>
        <authorList>
            <person name="Munoz J.F."/>
            <person name="Mcewen J.G."/>
            <person name="Clay O.K."/>
            <person name="Cuomo C.A."/>
        </authorList>
    </citation>
    <scope>NUCLEOTIDE SEQUENCE [LARGE SCALE GENOMIC DNA]</scope>
    <source>
        <strain evidence="2 3">UAMH130</strain>
    </source>
</reference>
<dbReference type="CDD" id="cd02231">
    <property type="entry name" value="cupin_BLL6423-like"/>
    <property type="match status" value="1"/>
</dbReference>
<dbReference type="PANTHER" id="PTHR36156:SF3">
    <property type="entry name" value="CUPIN 2 CONSERVED BARREL DOMAIN-CONTAINING PROTEIN"/>
    <property type="match status" value="1"/>
</dbReference>